<dbReference type="CDD" id="cd00093">
    <property type="entry name" value="HTH_XRE"/>
    <property type="match status" value="1"/>
</dbReference>
<keyword evidence="2" id="KW-0812">Transmembrane</keyword>
<gene>
    <name evidence="4" type="ORF">EDC57_2419</name>
</gene>
<dbReference type="Gene3D" id="1.10.260.40">
    <property type="entry name" value="lambda repressor-like DNA-binding domains"/>
    <property type="match status" value="1"/>
</dbReference>
<dbReference type="EMBL" id="RJVI01000003">
    <property type="protein sequence ID" value="ROR29742.1"/>
    <property type="molecule type" value="Genomic_DNA"/>
</dbReference>
<evidence type="ECO:0000259" key="3">
    <source>
        <dbReference type="SMART" id="SM00530"/>
    </source>
</evidence>
<feature type="compositionally biased region" description="Low complexity" evidence="1">
    <location>
        <begin position="138"/>
        <end position="153"/>
    </location>
</feature>
<dbReference type="InterPro" id="IPR001387">
    <property type="entry name" value="Cro/C1-type_HTH"/>
</dbReference>
<evidence type="ECO:0000313" key="4">
    <source>
        <dbReference type="EMBL" id="ROR29742.1"/>
    </source>
</evidence>
<feature type="compositionally biased region" description="Low complexity" evidence="1">
    <location>
        <begin position="175"/>
        <end position="248"/>
    </location>
</feature>
<dbReference type="Pfam" id="PF13464">
    <property type="entry name" value="RodZ_C"/>
    <property type="match status" value="1"/>
</dbReference>
<feature type="compositionally biased region" description="Pro residues" evidence="1">
    <location>
        <begin position="154"/>
        <end position="174"/>
    </location>
</feature>
<keyword evidence="2" id="KW-1133">Transmembrane helix</keyword>
<feature type="region of interest" description="Disordered" evidence="1">
    <location>
        <begin position="138"/>
        <end position="261"/>
    </location>
</feature>
<sequence>MSEAPERVEAAEPAPAAAGARLREARRALGWSEDEAAQRLRVPRRYVEALEAGRCEELPGPVFARGYVRSYARLLGLPEDELLAALAPQPPEPAAPRPRTAGRPRLERVALVWGTPLVAAIAAVLVWLGWRGPAGGPAEEPPAVQAQAPVASEPVPPPPAAQPAPVPAAEPAPPAAESAPAAEEPLPAAAQLAPAPVGEAATETVADAGGRAVDGAGPPAPAAAGTPAPGAEADSGGGAEAASGEDAAQPPPPAQPAGDVLTLTVAGGDSWVEVRDARGERLVYQLLRDGAVRRVQGEAPFRVLLGNAGAVRLELNGQALTPPQPPASGVLRWTTPEG</sequence>
<organism evidence="4 5">
    <name type="scientific">Inmirania thermothiophila</name>
    <dbReference type="NCBI Taxonomy" id="1750597"/>
    <lineage>
        <taxon>Bacteria</taxon>
        <taxon>Pseudomonadati</taxon>
        <taxon>Pseudomonadota</taxon>
        <taxon>Gammaproteobacteria</taxon>
        <taxon>Chromatiales</taxon>
        <taxon>Ectothiorhodospiraceae</taxon>
        <taxon>Inmirania</taxon>
    </lineage>
</organism>
<keyword evidence="2" id="KW-0472">Membrane</keyword>
<evidence type="ECO:0000313" key="5">
    <source>
        <dbReference type="Proteomes" id="UP000276634"/>
    </source>
</evidence>
<dbReference type="Proteomes" id="UP000276634">
    <property type="component" value="Unassembled WGS sequence"/>
</dbReference>
<dbReference type="RefSeq" id="WP_123402132.1">
    <property type="nucleotide sequence ID" value="NZ_RJVI01000003.1"/>
</dbReference>
<proteinExistence type="predicted"/>
<accession>A0A3N1XX10</accession>
<comment type="caution">
    <text evidence="4">The sequence shown here is derived from an EMBL/GenBank/DDBJ whole genome shotgun (WGS) entry which is preliminary data.</text>
</comment>
<dbReference type="OrthoDB" id="9790252at2"/>
<dbReference type="SMART" id="SM00530">
    <property type="entry name" value="HTH_XRE"/>
    <property type="match status" value="1"/>
</dbReference>
<evidence type="ECO:0000256" key="1">
    <source>
        <dbReference type="SAM" id="MobiDB-lite"/>
    </source>
</evidence>
<name>A0A3N1XX10_9GAMM</name>
<dbReference type="InterPro" id="IPR010982">
    <property type="entry name" value="Lambda_DNA-bd_dom_sf"/>
</dbReference>
<dbReference type="GO" id="GO:0003677">
    <property type="term" value="F:DNA binding"/>
    <property type="evidence" value="ECO:0007669"/>
    <property type="project" value="InterPro"/>
</dbReference>
<dbReference type="AlphaFoldDB" id="A0A3N1XX10"/>
<dbReference type="Pfam" id="PF13413">
    <property type="entry name" value="HTH_25"/>
    <property type="match status" value="1"/>
</dbReference>
<dbReference type="PANTHER" id="PTHR34475">
    <property type="match status" value="1"/>
</dbReference>
<feature type="transmembrane region" description="Helical" evidence="2">
    <location>
        <begin position="109"/>
        <end position="130"/>
    </location>
</feature>
<dbReference type="InterPro" id="IPR025194">
    <property type="entry name" value="RodZ-like_C"/>
</dbReference>
<reference evidence="4 5" key="1">
    <citation type="submission" date="2018-11" db="EMBL/GenBank/DDBJ databases">
        <title>Genomic Encyclopedia of Type Strains, Phase IV (KMG-IV): sequencing the most valuable type-strain genomes for metagenomic binning, comparative biology and taxonomic classification.</title>
        <authorList>
            <person name="Goeker M."/>
        </authorList>
    </citation>
    <scope>NUCLEOTIDE SEQUENCE [LARGE SCALE GENOMIC DNA]</scope>
    <source>
        <strain evidence="4 5">DSM 100275</strain>
    </source>
</reference>
<dbReference type="PANTHER" id="PTHR34475:SF1">
    <property type="entry name" value="CYTOSKELETON PROTEIN RODZ"/>
    <property type="match status" value="1"/>
</dbReference>
<dbReference type="InterPro" id="IPR050400">
    <property type="entry name" value="Bact_Cytoskel_RodZ"/>
</dbReference>
<dbReference type="SUPFAM" id="SSF47413">
    <property type="entry name" value="lambda repressor-like DNA-binding domains"/>
    <property type="match status" value="1"/>
</dbReference>
<keyword evidence="5" id="KW-1185">Reference proteome</keyword>
<feature type="domain" description="HTH cro/C1-type" evidence="3">
    <location>
        <begin position="21"/>
        <end position="82"/>
    </location>
</feature>
<protein>
    <submittedName>
        <fullName evidence="4">Cytoskeleton protein RodZ</fullName>
    </submittedName>
</protein>
<evidence type="ECO:0000256" key="2">
    <source>
        <dbReference type="SAM" id="Phobius"/>
    </source>
</evidence>